<dbReference type="Pfam" id="PF04324">
    <property type="entry name" value="Fer2_BFD"/>
    <property type="match status" value="1"/>
</dbReference>
<evidence type="ECO:0000259" key="1">
    <source>
        <dbReference type="Pfam" id="PF01266"/>
    </source>
</evidence>
<organism evidence="3 4">
    <name type="scientific">Collinsella acetigenes</name>
    <dbReference type="NCBI Taxonomy" id="2713419"/>
    <lineage>
        <taxon>Bacteria</taxon>
        <taxon>Bacillati</taxon>
        <taxon>Actinomycetota</taxon>
        <taxon>Coriobacteriia</taxon>
        <taxon>Coriobacteriales</taxon>
        <taxon>Coriobacteriaceae</taxon>
        <taxon>Collinsella</taxon>
    </lineage>
</organism>
<dbReference type="EMBL" id="JABBCP010000001">
    <property type="protein sequence ID" value="NMF55082.1"/>
    <property type="molecule type" value="Genomic_DNA"/>
</dbReference>
<dbReference type="Gene3D" id="3.50.50.60">
    <property type="entry name" value="FAD/NAD(P)-binding domain"/>
    <property type="match status" value="1"/>
</dbReference>
<dbReference type="CDD" id="cd19946">
    <property type="entry name" value="GlpA-like_Fer2_BFD-like"/>
    <property type="match status" value="1"/>
</dbReference>
<gene>
    <name evidence="3" type="ORF">HF320_01865</name>
</gene>
<name>A0A7X9YH52_9ACTN</name>
<dbReference type="InterPro" id="IPR041854">
    <property type="entry name" value="BFD-like_2Fe2S-bd_dom_sf"/>
</dbReference>
<evidence type="ECO:0000313" key="4">
    <source>
        <dbReference type="Proteomes" id="UP000546970"/>
    </source>
</evidence>
<dbReference type="InterPro" id="IPR052745">
    <property type="entry name" value="G3P_Oxidase/Oxidoreductase"/>
</dbReference>
<dbReference type="Pfam" id="PF01266">
    <property type="entry name" value="DAO"/>
    <property type="match status" value="1"/>
</dbReference>
<dbReference type="AlphaFoldDB" id="A0A7X9YH52"/>
<proteinExistence type="predicted"/>
<protein>
    <submittedName>
        <fullName evidence="3">NAD(P)/FAD-dependent oxidoreductase</fullName>
    </submittedName>
</protein>
<reference evidence="3 4" key="1">
    <citation type="submission" date="2020-04" db="EMBL/GenBank/DDBJ databases">
        <title>Collinsella sp. KGMB02528 nov., an anaerobic actinobacterium isolated from human feces.</title>
        <authorList>
            <person name="Han K.-I."/>
            <person name="Eom M.K."/>
            <person name="Kim J.-S."/>
            <person name="Lee K.C."/>
            <person name="Suh M.K."/>
            <person name="Park S.-H."/>
            <person name="Lee J.H."/>
            <person name="Kang S.W."/>
            <person name="Park J.-E."/>
            <person name="Oh B.S."/>
            <person name="Yu S.Y."/>
            <person name="Choi S.-H."/>
            <person name="Lee D.H."/>
            <person name="Yoon H."/>
            <person name="Kim B.-Y."/>
            <person name="Lee J.H."/>
            <person name="Lee J.-S."/>
        </authorList>
    </citation>
    <scope>NUCLEOTIDE SEQUENCE [LARGE SCALE GENOMIC DNA]</scope>
    <source>
        <strain evidence="3 4">KGMB02528</strain>
    </source>
</reference>
<comment type="caution">
    <text evidence="3">The sequence shown here is derived from an EMBL/GenBank/DDBJ whole genome shotgun (WGS) entry which is preliminary data.</text>
</comment>
<dbReference type="Proteomes" id="UP000546970">
    <property type="component" value="Unassembled WGS sequence"/>
</dbReference>
<feature type="domain" description="FAD dependent oxidoreductase" evidence="1">
    <location>
        <begin position="5"/>
        <end position="354"/>
    </location>
</feature>
<keyword evidence="4" id="KW-1185">Reference proteome</keyword>
<accession>A0A7X9YH52</accession>
<dbReference type="InterPro" id="IPR036188">
    <property type="entry name" value="FAD/NAD-bd_sf"/>
</dbReference>
<dbReference type="Gene3D" id="1.10.10.1100">
    <property type="entry name" value="BFD-like [2Fe-2S]-binding domain"/>
    <property type="match status" value="1"/>
</dbReference>
<dbReference type="PANTHER" id="PTHR42720:SF1">
    <property type="entry name" value="GLYCEROL 3-PHOSPHATE OXIDASE"/>
    <property type="match status" value="1"/>
</dbReference>
<dbReference type="InterPro" id="IPR006076">
    <property type="entry name" value="FAD-dep_OxRdtase"/>
</dbReference>
<dbReference type="RefSeq" id="WP_169276816.1">
    <property type="nucleotide sequence ID" value="NZ_JABBCP010000001.1"/>
</dbReference>
<evidence type="ECO:0000259" key="2">
    <source>
        <dbReference type="Pfam" id="PF04324"/>
    </source>
</evidence>
<dbReference type="InterPro" id="IPR007419">
    <property type="entry name" value="BFD-like_2Fe2S-bd_dom"/>
</dbReference>
<evidence type="ECO:0000313" key="3">
    <source>
        <dbReference type="EMBL" id="NMF55082.1"/>
    </source>
</evidence>
<sequence length="481" mass="51161">MIACDIAIIGGGIIGCAIARELSRYSPQTLVVEAANDIACGTTKANGGLIHSGYDPAPGTMKSKVNARGNKLYSAWSKELGFEFIRTGSMVLAFTQSDCAHLQTLLENGQANGVDGLEIIGPERIHELEPQASPNAIQALYCPHTGIVDPFDVAIAAAENAAANGVEFLLNAPVRSIEQQNDSFILHTPKGDISAKWLINAAGCYADTISHMAGGEHFAIDWRQGNLLVLDKNVTAKSIMPIYPVPTPTTKGVVVMGTVHGNILIGSTAIMREKGDLSCYAADIEELMAGATKLVPSLDVRSSIRQFAGGRAVITDTNDFFIGQSKLQHRLFQAAGIQSPGVASAPAIAEYMVECLRNAGVPLPQNPHFNPIRHAPEDFDIASTEHQDELIQGDPAWGRIVCRCETVPEAEIVAAIHRTPGATSVEGVKRRCRAGMGRCQSGFCQSRVVDILSRELGIAPAKVLLENPGSEIVLGPVKGDD</sequence>
<dbReference type="Gene3D" id="3.30.9.10">
    <property type="entry name" value="D-Amino Acid Oxidase, subunit A, domain 2"/>
    <property type="match status" value="1"/>
</dbReference>
<dbReference type="PANTHER" id="PTHR42720">
    <property type="entry name" value="GLYCEROL-3-PHOSPHATE DEHYDROGENASE"/>
    <property type="match status" value="1"/>
</dbReference>
<dbReference type="SUPFAM" id="SSF51905">
    <property type="entry name" value="FAD/NAD(P)-binding domain"/>
    <property type="match status" value="1"/>
</dbReference>
<feature type="domain" description="BFD-like [2Fe-2S]-binding" evidence="2">
    <location>
        <begin position="400"/>
        <end position="453"/>
    </location>
</feature>